<keyword evidence="3" id="KW-1185">Reference proteome</keyword>
<evidence type="ECO:0000256" key="1">
    <source>
        <dbReference type="SAM" id="MobiDB-lite"/>
    </source>
</evidence>
<evidence type="ECO:0000313" key="3">
    <source>
        <dbReference type="Proteomes" id="UP001519460"/>
    </source>
</evidence>
<feature type="region of interest" description="Disordered" evidence="1">
    <location>
        <begin position="56"/>
        <end position="88"/>
    </location>
</feature>
<dbReference type="Proteomes" id="UP001519460">
    <property type="component" value="Unassembled WGS sequence"/>
</dbReference>
<protein>
    <submittedName>
        <fullName evidence="2">Uncharacterized protein</fullName>
    </submittedName>
</protein>
<sequence>MRKTSLILKPAHRSSQVGSTCQQSNSDLARKPLPCGRVSGERRHLPVRLVRTTRKHLNTEDTDELNECSPNKHNGFSRPKENAARGSC</sequence>
<proteinExistence type="predicted"/>
<organism evidence="2 3">
    <name type="scientific">Batillaria attramentaria</name>
    <dbReference type="NCBI Taxonomy" id="370345"/>
    <lineage>
        <taxon>Eukaryota</taxon>
        <taxon>Metazoa</taxon>
        <taxon>Spiralia</taxon>
        <taxon>Lophotrochozoa</taxon>
        <taxon>Mollusca</taxon>
        <taxon>Gastropoda</taxon>
        <taxon>Caenogastropoda</taxon>
        <taxon>Sorbeoconcha</taxon>
        <taxon>Cerithioidea</taxon>
        <taxon>Batillariidae</taxon>
        <taxon>Batillaria</taxon>
    </lineage>
</organism>
<feature type="region of interest" description="Disordered" evidence="1">
    <location>
        <begin position="1"/>
        <end position="39"/>
    </location>
</feature>
<reference evidence="2 3" key="1">
    <citation type="journal article" date="2023" name="Sci. Data">
        <title>Genome assembly of the Korean intertidal mud-creeper Batillaria attramentaria.</title>
        <authorList>
            <person name="Patra A.K."/>
            <person name="Ho P.T."/>
            <person name="Jun S."/>
            <person name="Lee S.J."/>
            <person name="Kim Y."/>
            <person name="Won Y.J."/>
        </authorList>
    </citation>
    <scope>NUCLEOTIDE SEQUENCE [LARGE SCALE GENOMIC DNA]</scope>
    <source>
        <strain evidence="2">Wonlab-2016</strain>
    </source>
</reference>
<accession>A0ABD0JWB4</accession>
<feature type="compositionally biased region" description="Polar residues" evidence="1">
    <location>
        <begin position="13"/>
        <end position="27"/>
    </location>
</feature>
<evidence type="ECO:0000313" key="2">
    <source>
        <dbReference type="EMBL" id="KAK7478937.1"/>
    </source>
</evidence>
<gene>
    <name evidence="2" type="ORF">BaRGS_00029804</name>
</gene>
<dbReference type="EMBL" id="JACVVK020000314">
    <property type="protein sequence ID" value="KAK7478937.1"/>
    <property type="molecule type" value="Genomic_DNA"/>
</dbReference>
<feature type="compositionally biased region" description="Basic and acidic residues" evidence="1">
    <location>
        <begin position="78"/>
        <end position="88"/>
    </location>
</feature>
<dbReference type="AlphaFoldDB" id="A0ABD0JWB4"/>
<name>A0ABD0JWB4_9CAEN</name>
<comment type="caution">
    <text evidence="2">The sequence shown here is derived from an EMBL/GenBank/DDBJ whole genome shotgun (WGS) entry which is preliminary data.</text>
</comment>